<accession>A0A5B7DM90</accession>
<name>A0A5B7DM90_PORTR</name>
<evidence type="ECO:0000313" key="1">
    <source>
        <dbReference type="EMBL" id="MPC22548.1"/>
    </source>
</evidence>
<dbReference type="AlphaFoldDB" id="A0A5B7DM90"/>
<dbReference type="EMBL" id="VSRR010001100">
    <property type="protein sequence ID" value="MPC22548.1"/>
    <property type="molecule type" value="Genomic_DNA"/>
</dbReference>
<comment type="caution">
    <text evidence="1">The sequence shown here is derived from an EMBL/GenBank/DDBJ whole genome shotgun (WGS) entry which is preliminary data.</text>
</comment>
<organism evidence="1 2">
    <name type="scientific">Portunus trituberculatus</name>
    <name type="common">Swimming crab</name>
    <name type="synonym">Neptunus trituberculatus</name>
    <dbReference type="NCBI Taxonomy" id="210409"/>
    <lineage>
        <taxon>Eukaryota</taxon>
        <taxon>Metazoa</taxon>
        <taxon>Ecdysozoa</taxon>
        <taxon>Arthropoda</taxon>
        <taxon>Crustacea</taxon>
        <taxon>Multicrustacea</taxon>
        <taxon>Malacostraca</taxon>
        <taxon>Eumalacostraca</taxon>
        <taxon>Eucarida</taxon>
        <taxon>Decapoda</taxon>
        <taxon>Pleocyemata</taxon>
        <taxon>Brachyura</taxon>
        <taxon>Eubrachyura</taxon>
        <taxon>Portunoidea</taxon>
        <taxon>Portunidae</taxon>
        <taxon>Portuninae</taxon>
        <taxon>Portunus</taxon>
    </lineage>
</organism>
<evidence type="ECO:0000313" key="2">
    <source>
        <dbReference type="Proteomes" id="UP000324222"/>
    </source>
</evidence>
<protein>
    <submittedName>
        <fullName evidence="1">Uncharacterized protein</fullName>
    </submittedName>
</protein>
<gene>
    <name evidence="1" type="ORF">E2C01_015565</name>
</gene>
<proteinExistence type="predicted"/>
<reference evidence="1 2" key="1">
    <citation type="submission" date="2019-05" db="EMBL/GenBank/DDBJ databases">
        <title>Another draft genome of Portunus trituberculatus and its Hox gene families provides insights of decapod evolution.</title>
        <authorList>
            <person name="Jeong J.-H."/>
            <person name="Song I."/>
            <person name="Kim S."/>
            <person name="Choi T."/>
            <person name="Kim D."/>
            <person name="Ryu S."/>
            <person name="Kim W."/>
        </authorList>
    </citation>
    <scope>NUCLEOTIDE SEQUENCE [LARGE SCALE GENOMIC DNA]</scope>
    <source>
        <tissue evidence="1">Muscle</tissue>
    </source>
</reference>
<keyword evidence="2" id="KW-1185">Reference proteome</keyword>
<sequence length="80" mass="9272">MVHNKTFSWCNVGVAQVAAMRQEQVSRRLQHWPATTTTSTTTSSHHTITMYIVVKEPARDSMKSSLNYQHKHRNTLENFQ</sequence>
<dbReference type="Proteomes" id="UP000324222">
    <property type="component" value="Unassembled WGS sequence"/>
</dbReference>